<keyword evidence="2" id="KW-1185">Reference proteome</keyword>
<dbReference type="AlphaFoldDB" id="A0A086TFC8"/>
<organism evidence="1 2">
    <name type="scientific">Hapsidospora chrysogenum (strain ATCC 11550 / CBS 779.69 / DSM 880 / IAM 14645 / JCM 23072 / IMI 49137)</name>
    <name type="common">Acremonium chrysogenum</name>
    <dbReference type="NCBI Taxonomy" id="857340"/>
    <lineage>
        <taxon>Eukaryota</taxon>
        <taxon>Fungi</taxon>
        <taxon>Dikarya</taxon>
        <taxon>Ascomycota</taxon>
        <taxon>Pezizomycotina</taxon>
        <taxon>Sordariomycetes</taxon>
        <taxon>Hypocreomycetidae</taxon>
        <taxon>Hypocreales</taxon>
        <taxon>Bionectriaceae</taxon>
        <taxon>Hapsidospora</taxon>
    </lineage>
</organism>
<dbReference type="InterPro" id="IPR034444">
    <property type="entry name" value="Nuo17.8"/>
</dbReference>
<protein>
    <submittedName>
        <fullName evidence="1">NADH-ubiquinone oxidoreductase 17.8 kDa subunit-like protein</fullName>
    </submittedName>
</protein>
<dbReference type="PANTHER" id="PTHR42100">
    <property type="entry name" value="OXIDOREDUCTASE 178 KDA SUBUNIT, PUTATIVE (AFU_ORTHOLOGUE AFUA_8G04320)-RELATED"/>
    <property type="match status" value="1"/>
</dbReference>
<dbReference type="STRING" id="857340.A0A086TFC8"/>
<dbReference type="Proteomes" id="UP000029964">
    <property type="component" value="Unassembled WGS sequence"/>
</dbReference>
<name>A0A086TFC8_HAPC1</name>
<evidence type="ECO:0000313" key="1">
    <source>
        <dbReference type="EMBL" id="KFH48060.1"/>
    </source>
</evidence>
<gene>
    <name evidence="1" type="ORF">ACRE_009690</name>
</gene>
<proteinExistence type="predicted"/>
<dbReference type="OrthoDB" id="2120038at2759"/>
<dbReference type="EMBL" id="JPKY01000005">
    <property type="protein sequence ID" value="KFH48060.1"/>
    <property type="molecule type" value="Genomic_DNA"/>
</dbReference>
<dbReference type="GO" id="GO:0005739">
    <property type="term" value="C:mitochondrion"/>
    <property type="evidence" value="ECO:0007669"/>
    <property type="project" value="InterPro"/>
</dbReference>
<accession>A0A086TFC8</accession>
<dbReference type="HOGENOM" id="CLU_095735_0_0_1"/>
<sequence length="164" mass="18520">MFAARQRASCLARQLQRASRNYASDAHAQHKPVEVNESFGKGSIFAVATFFGGVLLYQVSPKEGQSSGLTNLITSWTSRPEHWEEINTAHALAVKQAGFDRTLFEHSPTKDRPVEVAYPEALQSHCSRNIRAGHIANIDHVIEHYRQEHLKEEDRKLKKLAECN</sequence>
<evidence type="ECO:0000313" key="2">
    <source>
        <dbReference type="Proteomes" id="UP000029964"/>
    </source>
</evidence>
<reference evidence="2" key="1">
    <citation type="journal article" date="2014" name="Genome Announc.">
        <title>Genome sequence and annotation of Acremonium chrysogenum, producer of the beta-lactam antibiotic cephalosporin C.</title>
        <authorList>
            <person name="Terfehr D."/>
            <person name="Dahlmann T.A."/>
            <person name="Specht T."/>
            <person name="Zadra I."/>
            <person name="Kuernsteiner H."/>
            <person name="Kueck U."/>
        </authorList>
    </citation>
    <scope>NUCLEOTIDE SEQUENCE [LARGE SCALE GENOMIC DNA]</scope>
    <source>
        <strain evidence="2">ATCC 11550 / CBS 779.69 / DSM 880 / IAM 14645 / JCM 23072 / IMI 49137</strain>
    </source>
</reference>
<keyword evidence="1" id="KW-0830">Ubiquinone</keyword>
<dbReference type="PANTHER" id="PTHR42100:SF1">
    <property type="entry name" value="OXIDOREDUCTASE 178 KDA SUBUNIT, PUTATIVE (AFU_ORTHOLOGUE AFUA_8G04320)-RELATED"/>
    <property type="match status" value="1"/>
</dbReference>
<comment type="caution">
    <text evidence="1">The sequence shown here is derived from an EMBL/GenBank/DDBJ whole genome shotgun (WGS) entry which is preliminary data.</text>
</comment>